<proteinExistence type="predicted"/>
<evidence type="ECO:0000313" key="1">
    <source>
        <dbReference type="EMBL" id="TCW67479.1"/>
    </source>
</evidence>
<comment type="caution">
    <text evidence="1">The sequence shown here is derived from an EMBL/GenBank/DDBJ whole genome shotgun (WGS) entry which is preliminary data.</text>
</comment>
<gene>
    <name evidence="1" type="ORF">ETE95_22720</name>
</gene>
<organism evidence="1">
    <name type="scientific">Klebsiella pneumoniae</name>
    <dbReference type="NCBI Taxonomy" id="573"/>
    <lineage>
        <taxon>Bacteria</taxon>
        <taxon>Pseudomonadati</taxon>
        <taxon>Pseudomonadota</taxon>
        <taxon>Gammaproteobacteria</taxon>
        <taxon>Enterobacterales</taxon>
        <taxon>Enterobacteriaceae</taxon>
        <taxon>Klebsiella/Raoultella group</taxon>
        <taxon>Klebsiella</taxon>
        <taxon>Klebsiella pneumoniae complex</taxon>
    </lineage>
</organism>
<reference evidence="1" key="1">
    <citation type="submission" date="2019-01" db="EMBL/GenBank/DDBJ databases">
        <authorList>
            <person name="Lista F."/>
            <person name="Anselmo A."/>
        </authorList>
    </citation>
    <scope>NUCLEOTIDE SEQUENCE</scope>
    <source>
        <strain evidence="1">25S</strain>
    </source>
</reference>
<sequence length="102" mass="11387">MYSLAELHQSVEASLNDGEQGGCFNSLRIMSLLWLLVTDCEQRGCFHRLHIMSLLWLQVSACEQRGCLHLLHIMSLLWLQVCVCEHGVLLAAHRGADEAGGI</sequence>
<protein>
    <submittedName>
        <fullName evidence="1">Uncharacterized protein</fullName>
    </submittedName>
</protein>
<name>A0A483E569_KLEPN</name>
<dbReference type="EMBL" id="SDBX01000032">
    <property type="protein sequence ID" value="TCW67479.1"/>
    <property type="molecule type" value="Genomic_DNA"/>
</dbReference>
<accession>A0A483E569</accession>
<dbReference type="AlphaFoldDB" id="A0A483E569"/>